<evidence type="ECO:0000256" key="13">
    <source>
        <dbReference type="SAM" id="MobiDB-lite"/>
    </source>
</evidence>
<dbReference type="GO" id="GO:0016020">
    <property type="term" value="C:membrane"/>
    <property type="evidence" value="ECO:0007669"/>
    <property type="project" value="UniProtKB-SubCell"/>
</dbReference>
<evidence type="ECO:0000256" key="9">
    <source>
        <dbReference type="ARBA" id="ARBA00023136"/>
    </source>
</evidence>
<keyword evidence="9 14" id="KW-0472">Membrane</keyword>
<gene>
    <name evidence="15" type="ORF">PPAR1163_LOCUS12205</name>
</gene>
<reference evidence="15" key="1">
    <citation type="submission" date="2021-01" db="EMBL/GenBank/DDBJ databases">
        <authorList>
            <person name="Corre E."/>
            <person name="Pelletier E."/>
            <person name="Niang G."/>
            <person name="Scheremetjew M."/>
            <person name="Finn R."/>
            <person name="Kale V."/>
            <person name="Holt S."/>
            <person name="Cochrane G."/>
            <person name="Meng A."/>
            <person name="Brown T."/>
            <person name="Cohen L."/>
        </authorList>
    </citation>
    <scope>NUCLEOTIDE SEQUENCE</scope>
    <source>
        <strain evidence="15">CCMP2877</strain>
    </source>
</reference>
<evidence type="ECO:0000256" key="14">
    <source>
        <dbReference type="SAM" id="Phobius"/>
    </source>
</evidence>
<keyword evidence="8" id="KW-0443">Lipid metabolism</keyword>
<evidence type="ECO:0000256" key="3">
    <source>
        <dbReference type="ARBA" id="ARBA00019082"/>
    </source>
</evidence>
<keyword evidence="7 14" id="KW-1133">Transmembrane helix</keyword>
<feature type="compositionally biased region" description="Basic residues" evidence="13">
    <location>
        <begin position="394"/>
        <end position="404"/>
    </location>
</feature>
<sequence>MFSAGRWSPPLSPGATGPTPPGQYAYQLLAFFLNPNAEFGSASSLSFAGRPRPEPVTASAAAASWMRSSAAAFFAVAKPVALQLLRLLRAALCAATAFLAEALPGGYVPEGAVSKVCSAGGQELASEPPVVAADSSTRIARAAMGAASRFYNKINLQELLYGGQTSDDSEDVAVFRCSAKDLAFTQADVGIIIGLYVLWQFLYYVKTEVLDAPLLDADPAISTSLRWISADRKHPMNKLFDFLMKKIGVMRKDEHFDSKTIKTKVIFIVGQLVYTVLTMAPVAIFINWWGGDIAFLTLIFCVTVYNAGGFYMQIFSKRYESGLEKKHLETRAQVAKELRESQGGADDANSVTSSSAASTSSVMDDLSNWEEANGSGNGNVAAADAASPSAPKKSTSKRKRRSRRGNSAASSEKSTPPTTDDDNAYESDMLSDYEDFEEFKSAVYDDENVALRTAALLDPSTPLSKG</sequence>
<organism evidence="15">
    <name type="scientific">Phaeomonas parva</name>
    <dbReference type="NCBI Taxonomy" id="124430"/>
    <lineage>
        <taxon>Eukaryota</taxon>
        <taxon>Sar</taxon>
        <taxon>Stramenopiles</taxon>
        <taxon>Ochrophyta</taxon>
        <taxon>Pinguiophyceae</taxon>
        <taxon>Pinguiochrysidales</taxon>
        <taxon>Pinguiochrysidaceae</taxon>
        <taxon>Phaeomonas</taxon>
    </lineage>
</organism>
<proteinExistence type="inferred from homology"/>
<evidence type="ECO:0000256" key="10">
    <source>
        <dbReference type="ARBA" id="ARBA00023209"/>
    </source>
</evidence>
<accession>A0A7S1XQ73</accession>
<evidence type="ECO:0000256" key="6">
    <source>
        <dbReference type="ARBA" id="ARBA00022692"/>
    </source>
</evidence>
<evidence type="ECO:0000256" key="2">
    <source>
        <dbReference type="ARBA" id="ARBA00006675"/>
    </source>
</evidence>
<dbReference type="AlphaFoldDB" id="A0A7S1XQ73"/>
<evidence type="ECO:0000313" key="15">
    <source>
        <dbReference type="EMBL" id="CAD9253838.1"/>
    </source>
</evidence>
<evidence type="ECO:0000256" key="7">
    <source>
        <dbReference type="ARBA" id="ARBA00022989"/>
    </source>
</evidence>
<evidence type="ECO:0000256" key="11">
    <source>
        <dbReference type="ARBA" id="ARBA00023264"/>
    </source>
</evidence>
<feature type="compositionally biased region" description="Low complexity" evidence="13">
    <location>
        <begin position="350"/>
        <end position="362"/>
    </location>
</feature>
<keyword evidence="12" id="KW-0012">Acyltransferase</keyword>
<comment type="similarity">
    <text evidence="2">Belongs to the GPC1 family.</text>
</comment>
<keyword evidence="5" id="KW-0808">Transferase</keyword>
<comment type="subcellular location">
    <subcellularLocation>
        <location evidence="1">Membrane</location>
        <topology evidence="1">Multi-pass membrane protein</topology>
    </subcellularLocation>
</comment>
<protein>
    <recommendedName>
        <fullName evidence="3">Glycerophosphocholine acyltransferase 1</fullName>
    </recommendedName>
</protein>
<feature type="compositionally biased region" description="Acidic residues" evidence="13">
    <location>
        <begin position="419"/>
        <end position="431"/>
    </location>
</feature>
<dbReference type="EMBL" id="HBGJ01018980">
    <property type="protein sequence ID" value="CAD9253838.1"/>
    <property type="molecule type" value="Transcribed_RNA"/>
</dbReference>
<evidence type="ECO:0000256" key="12">
    <source>
        <dbReference type="ARBA" id="ARBA00023315"/>
    </source>
</evidence>
<feature type="transmembrane region" description="Helical" evidence="14">
    <location>
        <begin position="293"/>
        <end position="312"/>
    </location>
</feature>
<evidence type="ECO:0000256" key="4">
    <source>
        <dbReference type="ARBA" id="ARBA00022516"/>
    </source>
</evidence>
<dbReference type="PANTHER" id="PTHR31201:SF1">
    <property type="entry name" value="GLYCEROPHOSPHOCHOLINE ACYLTRANSFERASE 1"/>
    <property type="match status" value="1"/>
</dbReference>
<keyword evidence="4" id="KW-0444">Lipid biosynthesis</keyword>
<evidence type="ECO:0000256" key="1">
    <source>
        <dbReference type="ARBA" id="ARBA00004141"/>
    </source>
</evidence>
<feature type="transmembrane region" description="Helical" evidence="14">
    <location>
        <begin position="265"/>
        <end position="287"/>
    </location>
</feature>
<dbReference type="PANTHER" id="PTHR31201">
    <property type="entry name" value="OS01G0585100 PROTEIN"/>
    <property type="match status" value="1"/>
</dbReference>
<feature type="region of interest" description="Disordered" evidence="13">
    <location>
        <begin position="336"/>
        <end position="431"/>
    </location>
</feature>
<keyword evidence="11" id="KW-1208">Phospholipid metabolism</keyword>
<keyword evidence="6 14" id="KW-0812">Transmembrane</keyword>
<feature type="compositionally biased region" description="Low complexity" evidence="13">
    <location>
        <begin position="372"/>
        <end position="393"/>
    </location>
</feature>
<dbReference type="GO" id="GO:0016746">
    <property type="term" value="F:acyltransferase activity"/>
    <property type="evidence" value="ECO:0007669"/>
    <property type="project" value="UniProtKB-KW"/>
</dbReference>
<name>A0A7S1XQ73_9STRA</name>
<dbReference type="InterPro" id="IPR021261">
    <property type="entry name" value="GPCAT"/>
</dbReference>
<evidence type="ECO:0000256" key="5">
    <source>
        <dbReference type="ARBA" id="ARBA00022679"/>
    </source>
</evidence>
<dbReference type="GO" id="GO:0006656">
    <property type="term" value="P:phosphatidylcholine biosynthetic process"/>
    <property type="evidence" value="ECO:0007669"/>
    <property type="project" value="TreeGrafter"/>
</dbReference>
<evidence type="ECO:0000256" key="8">
    <source>
        <dbReference type="ARBA" id="ARBA00023098"/>
    </source>
</evidence>
<keyword evidence="10" id="KW-0594">Phospholipid biosynthesis</keyword>